<reference evidence="1" key="1">
    <citation type="submission" date="2001-05" db="EMBL/GenBank/DDBJ databases">
        <title>Molecular cloning, sequencing and expression in Escherichia coli of coat protein gene and 3' noncoding region of Indian isolate of tomato mosaic virus.</title>
        <authorList>
            <person name="Praveen S."/>
            <person name="Srivastava A.C."/>
            <person name="Varma A."/>
        </authorList>
    </citation>
    <scope>NUCLEOTIDE SEQUENCE</scope>
    <source>
        <strain evidence="1">Pune</strain>
    </source>
</reference>
<dbReference type="GO" id="GO:0019028">
    <property type="term" value="C:viral capsid"/>
    <property type="evidence" value="ECO:0007669"/>
    <property type="project" value="UniProtKB-KW"/>
</dbReference>
<dbReference type="InterPro" id="IPR036417">
    <property type="entry name" value="TMV-like_coat_sf"/>
</dbReference>
<sequence>MSYALVVKGKVNFIEFIVLSKFENLLPSITTPSQFVFWSSAWGFIRCTGTIQFWILYLLRAGDFRYWEWIIEVENQQSPTTAETLDATRRVDDATVAIRSAINNLFRNYLEVLDCTIRTFESSLGCLFLVGLVVSGEWNTRRVEDATVAIRSAINNFRVEL</sequence>
<accession>Q91KP8</accession>
<keyword evidence="1" id="KW-0946">Virion</keyword>
<protein>
    <submittedName>
        <fullName evidence="1">Coat protein</fullName>
    </submittedName>
</protein>
<dbReference type="Gene3D" id="1.20.120.70">
    <property type="entry name" value="Tobacco mosaic virus-like, coat protein"/>
    <property type="match status" value="1"/>
</dbReference>
<keyword evidence="1" id="KW-0167">Capsid protein</keyword>
<dbReference type="EMBL" id="AF378152">
    <property type="protein sequence ID" value="AAK58029.1"/>
    <property type="molecule type" value="Genomic_RNA"/>
</dbReference>
<organism evidence="1">
    <name type="scientific">Tomato mosaic virus</name>
    <dbReference type="NCBI Taxonomy" id="12253"/>
    <lineage>
        <taxon>Viruses</taxon>
        <taxon>Riboviria</taxon>
        <taxon>Orthornavirae</taxon>
        <taxon>Kitrinoviricota</taxon>
        <taxon>Alsuviricetes</taxon>
        <taxon>Martellivirales</taxon>
        <taxon>Virgaviridae</taxon>
        <taxon>Tobamovirus</taxon>
        <taxon>Tobamovirus tomatotessellati</taxon>
    </lineage>
</organism>
<dbReference type="SUPFAM" id="SSF47195">
    <property type="entry name" value="TMV-like viral coat proteins"/>
    <property type="match status" value="1"/>
</dbReference>
<dbReference type="GO" id="GO:0005198">
    <property type="term" value="F:structural molecule activity"/>
    <property type="evidence" value="ECO:0007669"/>
    <property type="project" value="InterPro"/>
</dbReference>
<proteinExistence type="predicted"/>
<evidence type="ECO:0000313" key="1">
    <source>
        <dbReference type="EMBL" id="AAK58029.1"/>
    </source>
</evidence>
<name>Q91KP8_9VIRU</name>